<feature type="non-terminal residue" evidence="1">
    <location>
        <position position="71"/>
    </location>
</feature>
<reference evidence="1" key="1">
    <citation type="journal article" date="2014" name="Front. Microbiol.">
        <title>High frequency of phylogenetically diverse reductive dehalogenase-homologous genes in deep subseafloor sedimentary metagenomes.</title>
        <authorList>
            <person name="Kawai M."/>
            <person name="Futagami T."/>
            <person name="Toyoda A."/>
            <person name="Takaki Y."/>
            <person name="Nishi S."/>
            <person name="Hori S."/>
            <person name="Arai W."/>
            <person name="Tsubouchi T."/>
            <person name="Morono Y."/>
            <person name="Uchiyama I."/>
            <person name="Ito T."/>
            <person name="Fujiyama A."/>
            <person name="Inagaki F."/>
            <person name="Takami H."/>
        </authorList>
    </citation>
    <scope>NUCLEOTIDE SEQUENCE</scope>
    <source>
        <strain evidence="1">Expedition CK06-06</strain>
    </source>
</reference>
<dbReference type="EMBL" id="BART01014711">
    <property type="protein sequence ID" value="GAG76534.1"/>
    <property type="molecule type" value="Genomic_DNA"/>
</dbReference>
<comment type="caution">
    <text evidence="1">The sequence shown here is derived from an EMBL/GenBank/DDBJ whole genome shotgun (WGS) entry which is preliminary data.</text>
</comment>
<sequence length="71" mass="8385">MNEPEFAEEFYKEENYEEFCDFGGGHLSKFIKEHPEFNSKQFREYVIVHNKADRDSGELEDIAAPEILRLA</sequence>
<proteinExistence type="predicted"/>
<accession>X1A427</accession>
<gene>
    <name evidence="1" type="ORF">S01H4_29115</name>
</gene>
<organism evidence="1">
    <name type="scientific">marine sediment metagenome</name>
    <dbReference type="NCBI Taxonomy" id="412755"/>
    <lineage>
        <taxon>unclassified sequences</taxon>
        <taxon>metagenomes</taxon>
        <taxon>ecological metagenomes</taxon>
    </lineage>
</organism>
<evidence type="ECO:0000313" key="1">
    <source>
        <dbReference type="EMBL" id="GAG76534.1"/>
    </source>
</evidence>
<protein>
    <submittedName>
        <fullName evidence="1">Uncharacterized protein</fullName>
    </submittedName>
</protein>
<dbReference type="AlphaFoldDB" id="X1A427"/>
<name>X1A427_9ZZZZ</name>